<proteinExistence type="predicted"/>
<dbReference type="Pfam" id="PF00072">
    <property type="entry name" value="Response_reg"/>
    <property type="match status" value="1"/>
</dbReference>
<dbReference type="Gene3D" id="3.40.50.2300">
    <property type="match status" value="1"/>
</dbReference>
<dbReference type="CDD" id="cd00383">
    <property type="entry name" value="trans_reg_C"/>
    <property type="match status" value="1"/>
</dbReference>
<protein>
    <submittedName>
        <fullName evidence="6">DNA-binding response regulator</fullName>
    </submittedName>
</protein>
<dbReference type="SMART" id="SM00862">
    <property type="entry name" value="Trans_reg_C"/>
    <property type="match status" value="1"/>
</dbReference>
<dbReference type="Gene3D" id="1.10.10.10">
    <property type="entry name" value="Winged helix-like DNA-binding domain superfamily/Winged helix DNA-binding domain"/>
    <property type="match status" value="1"/>
</dbReference>
<dbReference type="PROSITE" id="PS51755">
    <property type="entry name" value="OMPR_PHOB"/>
    <property type="match status" value="1"/>
</dbReference>
<evidence type="ECO:0000259" key="4">
    <source>
        <dbReference type="PROSITE" id="PS50110"/>
    </source>
</evidence>
<dbReference type="GO" id="GO:0003677">
    <property type="term" value="F:DNA binding"/>
    <property type="evidence" value="ECO:0007669"/>
    <property type="project" value="UniProtKB-KW"/>
</dbReference>
<dbReference type="SMART" id="SM00448">
    <property type="entry name" value="REC"/>
    <property type="match status" value="1"/>
</dbReference>
<comment type="caution">
    <text evidence="6">The sequence shown here is derived from an EMBL/GenBank/DDBJ whole genome shotgun (WGS) entry which is preliminary data.</text>
</comment>
<dbReference type="InterPro" id="IPR016032">
    <property type="entry name" value="Sig_transdc_resp-reg_C-effctor"/>
</dbReference>
<dbReference type="PANTHER" id="PTHR48111">
    <property type="entry name" value="REGULATOR OF RPOS"/>
    <property type="match status" value="1"/>
</dbReference>
<feature type="DNA-binding region" description="OmpR/PhoB-type" evidence="3">
    <location>
        <begin position="129"/>
        <end position="228"/>
    </location>
</feature>
<name>A0ABX3KP08_SALCS</name>
<sequence length="234" mass="26614">MAYRVLLVDDEKQIHTFVRISLNAEGFDYLGAYSLESALSVIQHQSPDVIVLDLGLPDGEGISLLNHIREKGHTTPVIILTARDQEEEKITLLEAGANDYISKPFGVKELIVRIKVLVRDLIAPSKKTEDLIQCGELSLSLSSHQFWYHSRLVSLTKKEFHFMKILMEGNGCLVKQDDLLISIWGETHRQDNHYLRVLVSQIRKKICEDASQHNIIKTEPGIGYRLCVNEDDHD</sequence>
<evidence type="ECO:0000256" key="3">
    <source>
        <dbReference type="PROSITE-ProRule" id="PRU01091"/>
    </source>
</evidence>
<keyword evidence="7" id="KW-1185">Reference proteome</keyword>
<dbReference type="EMBL" id="MUFR01000030">
    <property type="protein sequence ID" value="OOF33441.1"/>
    <property type="molecule type" value="Genomic_DNA"/>
</dbReference>
<dbReference type="SUPFAM" id="SSF52172">
    <property type="entry name" value="CheY-like"/>
    <property type="match status" value="1"/>
</dbReference>
<feature type="modified residue" description="4-aspartylphosphate" evidence="2">
    <location>
        <position position="53"/>
    </location>
</feature>
<gene>
    <name evidence="6" type="ORF">BZJ21_10855</name>
</gene>
<dbReference type="SUPFAM" id="SSF46894">
    <property type="entry name" value="C-terminal effector domain of the bipartite response regulators"/>
    <property type="match status" value="1"/>
</dbReference>
<dbReference type="InterPro" id="IPR001789">
    <property type="entry name" value="Sig_transdc_resp-reg_receiver"/>
</dbReference>
<dbReference type="PANTHER" id="PTHR48111:SF50">
    <property type="entry name" value="KDP OPERON TRANSCRIPTIONAL REGULATORY PROTEIN KDPE"/>
    <property type="match status" value="1"/>
</dbReference>
<dbReference type="Pfam" id="PF00486">
    <property type="entry name" value="Trans_reg_C"/>
    <property type="match status" value="1"/>
</dbReference>
<evidence type="ECO:0000256" key="2">
    <source>
        <dbReference type="PROSITE-ProRule" id="PRU00169"/>
    </source>
</evidence>
<evidence type="ECO:0000256" key="1">
    <source>
        <dbReference type="ARBA" id="ARBA00023125"/>
    </source>
</evidence>
<evidence type="ECO:0000313" key="7">
    <source>
        <dbReference type="Proteomes" id="UP000189431"/>
    </source>
</evidence>
<dbReference type="Proteomes" id="UP000189431">
    <property type="component" value="Unassembled WGS sequence"/>
</dbReference>
<keyword evidence="2" id="KW-0597">Phosphoprotein</keyword>
<evidence type="ECO:0000259" key="5">
    <source>
        <dbReference type="PROSITE" id="PS51755"/>
    </source>
</evidence>
<dbReference type="InterPro" id="IPR001867">
    <property type="entry name" value="OmpR/PhoB-type_DNA-bd"/>
</dbReference>
<feature type="domain" description="Response regulatory" evidence="4">
    <location>
        <begin position="4"/>
        <end position="118"/>
    </location>
</feature>
<dbReference type="InterPro" id="IPR039420">
    <property type="entry name" value="WalR-like"/>
</dbReference>
<evidence type="ECO:0000313" key="6">
    <source>
        <dbReference type="EMBL" id="OOF33441.1"/>
    </source>
</evidence>
<dbReference type="Gene3D" id="6.10.250.690">
    <property type="match status" value="1"/>
</dbReference>
<reference evidence="7" key="1">
    <citation type="submission" date="2017-01" db="EMBL/GenBank/DDBJ databases">
        <title>Draft genome of the species Salinivibrio costicola subsp. alcaliphilus.</title>
        <authorList>
            <person name="Lopez-Hermoso C."/>
            <person name="De La Haba R."/>
            <person name="Sanchez-Porro C."/>
            <person name="Ventosa A."/>
        </authorList>
    </citation>
    <scope>NUCLEOTIDE SEQUENCE [LARGE SCALE GENOMIC DNA]</scope>
    <source>
        <strain evidence="7">CBH448</strain>
    </source>
</reference>
<organism evidence="6 7">
    <name type="scientific">Salinivibrio costicola subsp. alcaliphilus</name>
    <dbReference type="NCBI Taxonomy" id="272773"/>
    <lineage>
        <taxon>Bacteria</taxon>
        <taxon>Pseudomonadati</taxon>
        <taxon>Pseudomonadota</taxon>
        <taxon>Gammaproteobacteria</taxon>
        <taxon>Vibrionales</taxon>
        <taxon>Vibrionaceae</taxon>
        <taxon>Salinivibrio</taxon>
    </lineage>
</organism>
<dbReference type="PROSITE" id="PS50110">
    <property type="entry name" value="RESPONSE_REGULATORY"/>
    <property type="match status" value="1"/>
</dbReference>
<dbReference type="InterPro" id="IPR011006">
    <property type="entry name" value="CheY-like_superfamily"/>
</dbReference>
<dbReference type="RefSeq" id="WP_077669797.1">
    <property type="nucleotide sequence ID" value="NZ_MUFR01000030.1"/>
</dbReference>
<keyword evidence="1 3" id="KW-0238">DNA-binding</keyword>
<accession>A0ABX3KP08</accession>
<feature type="domain" description="OmpR/PhoB-type" evidence="5">
    <location>
        <begin position="129"/>
        <end position="228"/>
    </location>
</feature>
<dbReference type="InterPro" id="IPR036388">
    <property type="entry name" value="WH-like_DNA-bd_sf"/>
</dbReference>